<evidence type="ECO:0000256" key="1">
    <source>
        <dbReference type="SAM" id="MobiDB-lite"/>
    </source>
</evidence>
<feature type="region of interest" description="Disordered" evidence="1">
    <location>
        <begin position="293"/>
        <end position="327"/>
    </location>
</feature>
<dbReference type="GeneID" id="113983654"/>
<proteinExistence type="predicted"/>
<gene>
    <name evidence="5" type="primary">TOGARAM2</name>
</gene>
<feature type="signal peptide" evidence="2">
    <location>
        <begin position="1"/>
        <end position="20"/>
    </location>
</feature>
<evidence type="ECO:0000313" key="4">
    <source>
        <dbReference type="Proteomes" id="UP000504627"/>
    </source>
</evidence>
<feature type="region of interest" description="Disordered" evidence="1">
    <location>
        <begin position="532"/>
        <end position="562"/>
    </location>
</feature>
<reference evidence="5" key="1">
    <citation type="submission" date="2025-08" db="UniProtKB">
        <authorList>
            <consortium name="RefSeq"/>
        </authorList>
    </citation>
    <scope>IDENTIFICATION</scope>
    <source>
        <tissue evidence="5">Muscle</tissue>
    </source>
</reference>
<dbReference type="InterPro" id="IPR016024">
    <property type="entry name" value="ARM-type_fold"/>
</dbReference>
<organism evidence="4 5">
    <name type="scientific">Pipra filicauda</name>
    <name type="common">Wire-tailed manakin</name>
    <dbReference type="NCBI Taxonomy" id="649802"/>
    <lineage>
        <taxon>Eukaryota</taxon>
        <taxon>Metazoa</taxon>
        <taxon>Chordata</taxon>
        <taxon>Craniata</taxon>
        <taxon>Vertebrata</taxon>
        <taxon>Euteleostomi</taxon>
        <taxon>Archelosauria</taxon>
        <taxon>Archosauria</taxon>
        <taxon>Dinosauria</taxon>
        <taxon>Saurischia</taxon>
        <taxon>Theropoda</taxon>
        <taxon>Coelurosauria</taxon>
        <taxon>Aves</taxon>
        <taxon>Neognathae</taxon>
        <taxon>Neoaves</taxon>
        <taxon>Telluraves</taxon>
        <taxon>Australaves</taxon>
        <taxon>Passeriformes</taxon>
        <taxon>Pipridae</taxon>
        <taxon>Pipra</taxon>
    </lineage>
</organism>
<keyword evidence="4" id="KW-1185">Reference proteome</keyword>
<feature type="region of interest" description="Disordered" evidence="1">
    <location>
        <begin position="626"/>
        <end position="647"/>
    </location>
</feature>
<evidence type="ECO:0000259" key="3">
    <source>
        <dbReference type="SMART" id="SM01349"/>
    </source>
</evidence>
<dbReference type="GO" id="GO:0005881">
    <property type="term" value="C:cytoplasmic microtubule"/>
    <property type="evidence" value="ECO:0007669"/>
    <property type="project" value="TreeGrafter"/>
</dbReference>
<dbReference type="InterPro" id="IPR011989">
    <property type="entry name" value="ARM-like"/>
</dbReference>
<feature type="region of interest" description="Disordered" evidence="1">
    <location>
        <begin position="950"/>
        <end position="974"/>
    </location>
</feature>
<evidence type="ECO:0000256" key="2">
    <source>
        <dbReference type="SAM" id="SignalP"/>
    </source>
</evidence>
<dbReference type="AlphaFoldDB" id="A0A7R5K0Z5"/>
<dbReference type="SUPFAM" id="SSF48371">
    <property type="entry name" value="ARM repeat"/>
    <property type="match status" value="1"/>
</dbReference>
<dbReference type="PANTHER" id="PTHR21567:SF42">
    <property type="entry name" value="TOG ARRAY REGULATOR OF AXONEMAL MICROTUBULES PROTEIN 2"/>
    <property type="match status" value="1"/>
</dbReference>
<feature type="compositionally biased region" description="Polar residues" evidence="1">
    <location>
        <begin position="310"/>
        <end position="319"/>
    </location>
</feature>
<keyword evidence="2" id="KW-0732">Signal</keyword>
<dbReference type="SMART" id="SM01349">
    <property type="entry name" value="TOG"/>
    <property type="match status" value="2"/>
</dbReference>
<dbReference type="Gene3D" id="1.25.10.10">
    <property type="entry name" value="Leucine-rich Repeat Variant"/>
    <property type="match status" value="2"/>
</dbReference>
<sequence>MGSFLIESCLSVCFVMTSSSTGDGGRSCYITLFQTGCYLLMGRDILHLAVCALPSTYQELMEAEGVFQDLFKADGRLLMLQGNAPAAVSGPVTSSTSSRLLSAKSPSPPLPPPWQHKVISPQIEGCSRMETSSARTSCNLFPAASAWRTFACSDGADAQEYCWAQGDRACTKAAFKVLIARPGRCWQVQQQLFFTPCKCQAPVAASAGSVPKPKRRHRALQGGSLGPNIRFGGNGRTTEASSQSVLKTPMKKRRGLWCVARPGKPPYPSALAPLFGCKAGVWNLGTGNGGHRSHIAHGALTQDPREREVSSTAPRTTPGQDKGKTEHLVASQRGLTVCSDPKESVVSLSTSQMLLPSKPLPPIQNSPPSLEPSKMCNREQEHGENSPGCDDSEGSNKEVITEERECQASLLPVHCSGGDMKKGPLGPSLIPPIPKSVSPPLGSAAVSLPSSQHQEAQDMRLRSISRNEEKNSKYLASSQSMSKKQMKRTTDSWCGEGPEKPPHPSTLVPPFGCKAGVWNLGTGNGGHRSHLAHGALTQDPREREVSSTAPRTTPGQDKGKTEHLVASQRGLPLRQTKEMDHLMSPRFMNDDDLKDSSGRVRVVLCKSAEKKIQQRKMREMELLEKEREKSLQLPTQRVDPRNAAEESFSLPPVNGTLFNVHRKPAAALKTRILKKRVNVPLMPKTPNINMDGSFPHNFSVNSQMAIGLERREEPGCGNAQKGRPSSDPQQLLLSALAWLSSDNWELKEKGLLSIKCLAISHSKVLLCRLREVSLAVTKEVTSLRSKVSHSAIVALGELFVTLKKDMDSEVDEVAQVLLQMVWNSPEFIQKAASQTLGVMVENVTPSRAMTALMDSGVQHRHVLVRKCAAKHLLTAMEKIGAKNLAATPARAEKLVRVAVKLAQDCHKDTRYYGWKMLHMLMSHQKFNRLLEQSVSTRDLKDILARIKNKGIEDHEGEPPPVENPRKRRNNGLMPQARMPSCGGLESTSDVPFLHRSKVHLMLLPTVEETELLQKLYDLLTAKEFQIRMEGVALLLDLCKSSPRLISNNIVQIFDYFVLRICDYNKKVKQQALEALALMIAMLRDALNPVLIRLVEAITNNLNSKHLGIYGAAVKALEASIAHLDKVSVLKEFSNRMSQLSGQALLDVTERLSVLVARVYPRSPEVVQRYALPVLWSFLGNKVPPVRSANVRTVVAKLAKALHEAMGSKLRQHAASQPQNVVKNLSNILGWHVR</sequence>
<dbReference type="RefSeq" id="XP_039234621.1">
    <property type="nucleotide sequence ID" value="XM_039378687.1"/>
</dbReference>
<dbReference type="Pfam" id="PF12348">
    <property type="entry name" value="CLASP_N"/>
    <property type="match status" value="1"/>
</dbReference>
<feature type="region of interest" description="Disordered" evidence="1">
    <location>
        <begin position="208"/>
        <end position="246"/>
    </location>
</feature>
<dbReference type="CTD" id="165186"/>
<dbReference type="InParanoid" id="A0A7R5K0Z5"/>
<name>A0A7R5K0Z5_9PASS</name>
<accession>A0A7R5K0Z5</accession>
<dbReference type="InterPro" id="IPR034085">
    <property type="entry name" value="TOG"/>
</dbReference>
<feature type="domain" description="TOG" evidence="3">
    <location>
        <begin position="721"/>
        <end position="960"/>
    </location>
</feature>
<feature type="compositionally biased region" description="Polar residues" evidence="1">
    <location>
        <begin position="546"/>
        <end position="555"/>
    </location>
</feature>
<dbReference type="InterPro" id="IPR024395">
    <property type="entry name" value="CLASP_N_dom"/>
</dbReference>
<feature type="compositionally biased region" description="Basic and acidic residues" evidence="1">
    <location>
        <begin position="455"/>
        <end position="472"/>
    </location>
</feature>
<feature type="region of interest" description="Disordered" evidence="1">
    <location>
        <begin position="348"/>
        <end position="401"/>
    </location>
</feature>
<feature type="domain" description="TOG" evidence="3">
    <location>
        <begin position="1001"/>
        <end position="1233"/>
    </location>
</feature>
<feature type="chain" id="PRO_5031546463" evidence="2">
    <location>
        <begin position="21"/>
        <end position="1233"/>
    </location>
</feature>
<dbReference type="GO" id="GO:0000226">
    <property type="term" value="P:microtubule cytoskeleton organization"/>
    <property type="evidence" value="ECO:0007669"/>
    <property type="project" value="TreeGrafter"/>
</dbReference>
<evidence type="ECO:0000313" key="5">
    <source>
        <dbReference type="RefSeq" id="XP_039234621.1"/>
    </source>
</evidence>
<dbReference type="Proteomes" id="UP000504627">
    <property type="component" value="Unplaced"/>
</dbReference>
<protein>
    <submittedName>
        <fullName evidence="5">TOG array regulator of axonemal microtubules protein 2</fullName>
    </submittedName>
</protein>
<feature type="region of interest" description="Disordered" evidence="1">
    <location>
        <begin position="417"/>
        <end position="508"/>
    </location>
</feature>
<dbReference type="GO" id="GO:0005929">
    <property type="term" value="C:cilium"/>
    <property type="evidence" value="ECO:0007669"/>
    <property type="project" value="TreeGrafter"/>
</dbReference>
<dbReference type="GO" id="GO:0008017">
    <property type="term" value="F:microtubule binding"/>
    <property type="evidence" value="ECO:0007669"/>
    <property type="project" value="TreeGrafter"/>
</dbReference>
<dbReference type="PANTHER" id="PTHR21567">
    <property type="entry name" value="CLASP"/>
    <property type="match status" value="1"/>
</dbReference>
<feature type="compositionally biased region" description="Polar residues" evidence="1">
    <location>
        <begin position="236"/>
        <end position="246"/>
    </location>
</feature>